<dbReference type="Proteomes" id="UP001341840">
    <property type="component" value="Unassembled WGS sequence"/>
</dbReference>
<keyword evidence="2" id="KW-0472">Membrane</keyword>
<evidence type="ECO:0000256" key="1">
    <source>
        <dbReference type="SAM" id="MobiDB-lite"/>
    </source>
</evidence>
<keyword evidence="2" id="KW-1133">Transmembrane helix</keyword>
<evidence type="ECO:0000313" key="4">
    <source>
        <dbReference type="Proteomes" id="UP001341840"/>
    </source>
</evidence>
<keyword evidence="2" id="KW-0812">Transmembrane</keyword>
<name>A0ABU6WJ99_9FABA</name>
<protein>
    <submittedName>
        <fullName evidence="3">Uncharacterized protein</fullName>
    </submittedName>
</protein>
<dbReference type="EMBL" id="JASCZI010181815">
    <property type="protein sequence ID" value="MED6185956.1"/>
    <property type="molecule type" value="Genomic_DNA"/>
</dbReference>
<organism evidence="3 4">
    <name type="scientific">Stylosanthes scabra</name>
    <dbReference type="NCBI Taxonomy" id="79078"/>
    <lineage>
        <taxon>Eukaryota</taxon>
        <taxon>Viridiplantae</taxon>
        <taxon>Streptophyta</taxon>
        <taxon>Embryophyta</taxon>
        <taxon>Tracheophyta</taxon>
        <taxon>Spermatophyta</taxon>
        <taxon>Magnoliopsida</taxon>
        <taxon>eudicotyledons</taxon>
        <taxon>Gunneridae</taxon>
        <taxon>Pentapetalae</taxon>
        <taxon>rosids</taxon>
        <taxon>fabids</taxon>
        <taxon>Fabales</taxon>
        <taxon>Fabaceae</taxon>
        <taxon>Papilionoideae</taxon>
        <taxon>50 kb inversion clade</taxon>
        <taxon>dalbergioids sensu lato</taxon>
        <taxon>Dalbergieae</taxon>
        <taxon>Pterocarpus clade</taxon>
        <taxon>Stylosanthes</taxon>
    </lineage>
</organism>
<proteinExistence type="predicted"/>
<evidence type="ECO:0000256" key="2">
    <source>
        <dbReference type="SAM" id="Phobius"/>
    </source>
</evidence>
<feature type="region of interest" description="Disordered" evidence="1">
    <location>
        <begin position="116"/>
        <end position="161"/>
    </location>
</feature>
<reference evidence="3 4" key="1">
    <citation type="journal article" date="2023" name="Plants (Basel)">
        <title>Bridging the Gap: Combining Genomics and Transcriptomics Approaches to Understand Stylosanthes scabra, an Orphan Legume from the Brazilian Caatinga.</title>
        <authorList>
            <person name="Ferreira-Neto J.R.C."/>
            <person name="da Silva M.D."/>
            <person name="Binneck E."/>
            <person name="de Melo N.F."/>
            <person name="da Silva R.H."/>
            <person name="de Melo A.L.T.M."/>
            <person name="Pandolfi V."/>
            <person name="Bustamante F.O."/>
            <person name="Brasileiro-Vidal A.C."/>
            <person name="Benko-Iseppon A.M."/>
        </authorList>
    </citation>
    <scope>NUCLEOTIDE SEQUENCE [LARGE SCALE GENOMIC DNA]</scope>
    <source>
        <tissue evidence="3">Leaves</tissue>
    </source>
</reference>
<keyword evidence="4" id="KW-1185">Reference proteome</keyword>
<evidence type="ECO:0000313" key="3">
    <source>
        <dbReference type="EMBL" id="MED6185956.1"/>
    </source>
</evidence>
<gene>
    <name evidence="3" type="ORF">PIB30_062120</name>
</gene>
<feature type="compositionally biased region" description="Basic and acidic residues" evidence="1">
    <location>
        <begin position="131"/>
        <end position="152"/>
    </location>
</feature>
<comment type="caution">
    <text evidence="3">The sequence shown here is derived from an EMBL/GenBank/DDBJ whole genome shotgun (WGS) entry which is preliminary data.</text>
</comment>
<feature type="transmembrane region" description="Helical" evidence="2">
    <location>
        <begin position="21"/>
        <end position="45"/>
    </location>
</feature>
<sequence length="161" mass="18274">MTAIKAKRLRPPSRRTSLASCIVVNIFLIFINVILIVYCTINFTYSQYVSVRIFIASLLRKPGGLHVHPAREIDARRTKYMAATFSVQLFPLAMPPVVVTGMPTVMNGGGVKSAVNDGDRVEVGDNGNKTTRREMRERHGSMAKMRERDLTRCHRRRRDKE</sequence>
<accession>A0ABU6WJ99</accession>